<organism evidence="1 2">
    <name type="scientific">Cellulomonas alba</name>
    <dbReference type="NCBI Taxonomy" id="3053467"/>
    <lineage>
        <taxon>Bacteria</taxon>
        <taxon>Bacillati</taxon>
        <taxon>Actinomycetota</taxon>
        <taxon>Actinomycetes</taxon>
        <taxon>Micrococcales</taxon>
        <taxon>Cellulomonadaceae</taxon>
        <taxon>Cellulomonas</taxon>
    </lineage>
</organism>
<comment type="caution">
    <text evidence="1">The sequence shown here is derived from an EMBL/GenBank/DDBJ whole genome shotgun (WGS) entry which is preliminary data.</text>
</comment>
<accession>A0ABT7SD89</accession>
<reference evidence="1 2" key="1">
    <citation type="submission" date="2023-06" db="EMBL/GenBank/DDBJ databases">
        <title>Cellulomonas sp. MW4 Whole genome sequence.</title>
        <authorList>
            <person name="Park S."/>
        </authorList>
    </citation>
    <scope>NUCLEOTIDE SEQUENCE [LARGE SCALE GENOMIC DNA]</scope>
    <source>
        <strain evidence="1 2">MW4</strain>
    </source>
</reference>
<name>A0ABT7SD89_9CELL</name>
<keyword evidence="2" id="KW-1185">Reference proteome</keyword>
<evidence type="ECO:0000313" key="2">
    <source>
        <dbReference type="Proteomes" id="UP001529338"/>
    </source>
</evidence>
<dbReference type="Proteomes" id="UP001529338">
    <property type="component" value="Unassembled WGS sequence"/>
</dbReference>
<evidence type="ECO:0000313" key="1">
    <source>
        <dbReference type="EMBL" id="MDM7854156.1"/>
    </source>
</evidence>
<dbReference type="RefSeq" id="WP_289453774.1">
    <property type="nucleotide sequence ID" value="NZ_JAUCGQ010000001.1"/>
</dbReference>
<protein>
    <recommendedName>
        <fullName evidence="3">Lipoprotein</fullName>
    </recommendedName>
</protein>
<sequence>MALLRRWVLAAGLAAACAVLPSGCGLGSATSTPKQAAERIAQDVDLASSAVGTAELTVRQLRASRTFPTVAETTLKESGGMASGASAGLTRYIPVGPVDARWRDEAVKATAQAQVAIADARAWVDGAGGSGARVQAELSASSDALDAVSSTLQKAGAQ</sequence>
<gene>
    <name evidence="1" type="ORF">QRT04_04355</name>
</gene>
<proteinExistence type="predicted"/>
<evidence type="ECO:0008006" key="3">
    <source>
        <dbReference type="Google" id="ProtNLM"/>
    </source>
</evidence>
<dbReference type="EMBL" id="JAUCGQ010000001">
    <property type="protein sequence ID" value="MDM7854156.1"/>
    <property type="molecule type" value="Genomic_DNA"/>
</dbReference>
<dbReference type="PROSITE" id="PS51257">
    <property type="entry name" value="PROKAR_LIPOPROTEIN"/>
    <property type="match status" value="1"/>
</dbReference>